<reference evidence="1" key="1">
    <citation type="submission" date="2019-08" db="EMBL/GenBank/DDBJ databases">
        <authorList>
            <person name="Kucharzyk K."/>
            <person name="Murdoch R.W."/>
            <person name="Higgins S."/>
            <person name="Loffler F."/>
        </authorList>
    </citation>
    <scope>NUCLEOTIDE SEQUENCE</scope>
</reference>
<gene>
    <name evidence="1" type="ORF">SDC9_90887</name>
</gene>
<dbReference type="AlphaFoldDB" id="A0A644ZT87"/>
<proteinExistence type="predicted"/>
<organism evidence="1">
    <name type="scientific">bioreactor metagenome</name>
    <dbReference type="NCBI Taxonomy" id="1076179"/>
    <lineage>
        <taxon>unclassified sequences</taxon>
        <taxon>metagenomes</taxon>
        <taxon>ecological metagenomes</taxon>
    </lineage>
</organism>
<comment type="caution">
    <text evidence="1">The sequence shown here is derived from an EMBL/GenBank/DDBJ whole genome shotgun (WGS) entry which is preliminary data.</text>
</comment>
<name>A0A644ZT87_9ZZZZ</name>
<evidence type="ECO:0000313" key="1">
    <source>
        <dbReference type="EMBL" id="MPM44209.1"/>
    </source>
</evidence>
<sequence>MPIALLISNVVKNTDFTKAHYFMESDAVFIGQSNCRICGIKALPFQYIEKAVIKLTPDAEAVIFRHNIN</sequence>
<dbReference type="EMBL" id="VSSQ01010390">
    <property type="protein sequence ID" value="MPM44209.1"/>
    <property type="molecule type" value="Genomic_DNA"/>
</dbReference>
<accession>A0A644ZT87</accession>
<protein>
    <submittedName>
        <fullName evidence="1">Uncharacterized protein</fullName>
    </submittedName>
</protein>